<dbReference type="EMBL" id="LR031880">
    <property type="protein sequence ID" value="VDD59869.1"/>
    <property type="molecule type" value="Genomic_DNA"/>
</dbReference>
<protein>
    <submittedName>
        <fullName evidence="1">Uncharacterized protein</fullName>
    </submittedName>
</protein>
<sequence>MVFSCTDDVATGLKDALTHCYECKGRKVSLSDHEQ</sequence>
<evidence type="ECO:0000313" key="1">
    <source>
        <dbReference type="EMBL" id="VDD59869.1"/>
    </source>
</evidence>
<organism evidence="1">
    <name type="scientific">Brassica oleracea</name>
    <name type="common">Wild cabbage</name>
    <dbReference type="NCBI Taxonomy" id="3712"/>
    <lineage>
        <taxon>Eukaryota</taxon>
        <taxon>Viridiplantae</taxon>
        <taxon>Streptophyta</taxon>
        <taxon>Embryophyta</taxon>
        <taxon>Tracheophyta</taxon>
        <taxon>Spermatophyta</taxon>
        <taxon>Magnoliopsida</taxon>
        <taxon>eudicotyledons</taxon>
        <taxon>Gunneridae</taxon>
        <taxon>Pentapetalae</taxon>
        <taxon>rosids</taxon>
        <taxon>malvids</taxon>
        <taxon>Brassicales</taxon>
        <taxon>Brassicaceae</taxon>
        <taxon>Brassiceae</taxon>
        <taxon>Brassica</taxon>
    </lineage>
</organism>
<accession>A0A3P6H1Y3</accession>
<dbReference type="AlphaFoldDB" id="A0A3P6H1Y3"/>
<proteinExistence type="predicted"/>
<reference evidence="1" key="1">
    <citation type="submission" date="2018-11" db="EMBL/GenBank/DDBJ databases">
        <authorList>
            <consortium name="Genoscope - CEA"/>
            <person name="William W."/>
        </authorList>
    </citation>
    <scope>NUCLEOTIDE SEQUENCE</scope>
</reference>
<name>A0A3P6H1Y3_BRAOL</name>
<gene>
    <name evidence="1" type="ORF">BOLC6T35322H</name>
</gene>